<protein>
    <submittedName>
        <fullName evidence="4">Caspase domain-containing protein</fullName>
    </submittedName>
</protein>
<sequence>MLIATDTYHDETFGALRAPHRDAAELATVLSDPAIGAFAAELLLNQPVQRLRERLDGLFAEAVDDDMVLLYLSGHGVKDRTGRLYFATEDTRADRLPSTALSAEFVRQLMDDSLAGRVVLWLDCCFGGAFPVDLSAKGEDVDVVARLSDGRGRSIMTASTAIQFAYEPSGDVRGGTRTSLFTRALIEGLRSGAADLDGDGEITTRELYGYVHDHVRRSMPGQTPTSNDSVVGTLAVARAANRSAGVFVPEVRLTTEPDLGEAAFVRDFLVWQGRIWRVGAWSEEARVQAHGPHAVNRAGTLLAAGGGDDEVAIWETEGHPDTWQEIVVAGGSVPWGTRLSFSHDDTMLALSGDGAPTVWDCRDWTAVGLLPGVLTDASSVVFNPMSPLVVVDSSLVQLTLFDLPGWNASLVRGGAELTFERFSPDGRLGAFHRMRDTVVLDLEDWTTLVEFRHDGGHTRRCAFSPDNRYLVTSSTRGLRVLDAATGKPVQVLAEVGYGCVPVFSPDGRYLVAGLNDGLHVWRFAGG</sequence>
<dbReference type="PANTHER" id="PTHR44019:SF8">
    <property type="entry name" value="POC1 CENTRIOLAR PROTEIN HOMOLOG"/>
    <property type="match status" value="1"/>
</dbReference>
<evidence type="ECO:0000313" key="4">
    <source>
        <dbReference type="EMBL" id="RKT56873.1"/>
    </source>
</evidence>
<evidence type="ECO:0000256" key="2">
    <source>
        <dbReference type="ARBA" id="ARBA00022737"/>
    </source>
</evidence>
<dbReference type="InterPro" id="IPR001680">
    <property type="entry name" value="WD40_rpt"/>
</dbReference>
<gene>
    <name evidence="4" type="ORF">C8E97_5586</name>
</gene>
<dbReference type="EMBL" id="RBXO01000001">
    <property type="protein sequence ID" value="RKT56873.1"/>
    <property type="molecule type" value="Genomic_DNA"/>
</dbReference>
<organism evidence="4 5">
    <name type="scientific">Saccharothrix australiensis</name>
    <dbReference type="NCBI Taxonomy" id="2072"/>
    <lineage>
        <taxon>Bacteria</taxon>
        <taxon>Bacillati</taxon>
        <taxon>Actinomycetota</taxon>
        <taxon>Actinomycetes</taxon>
        <taxon>Pseudonocardiales</taxon>
        <taxon>Pseudonocardiaceae</taxon>
        <taxon>Saccharothrix</taxon>
    </lineage>
</organism>
<dbReference type="InterPro" id="IPR029030">
    <property type="entry name" value="Caspase-like_dom_sf"/>
</dbReference>
<dbReference type="GO" id="GO:0006508">
    <property type="term" value="P:proteolysis"/>
    <property type="evidence" value="ECO:0007669"/>
    <property type="project" value="InterPro"/>
</dbReference>
<dbReference type="PROSITE" id="PS00018">
    <property type="entry name" value="EF_HAND_1"/>
    <property type="match status" value="1"/>
</dbReference>
<dbReference type="AlphaFoldDB" id="A0A495W8A9"/>
<dbReference type="SUPFAM" id="SSF52129">
    <property type="entry name" value="Caspase-like"/>
    <property type="match status" value="1"/>
</dbReference>
<reference evidence="4 5" key="1">
    <citation type="submission" date="2018-10" db="EMBL/GenBank/DDBJ databases">
        <title>Sequencing the genomes of 1000 actinobacteria strains.</title>
        <authorList>
            <person name="Klenk H.-P."/>
        </authorList>
    </citation>
    <scope>NUCLEOTIDE SEQUENCE [LARGE SCALE GENOMIC DNA]</scope>
    <source>
        <strain evidence="4 5">DSM 43800</strain>
    </source>
</reference>
<keyword evidence="2" id="KW-0677">Repeat</keyword>
<proteinExistence type="predicted"/>
<dbReference type="Gene3D" id="2.130.10.10">
    <property type="entry name" value="YVTN repeat-like/Quinoprotein amine dehydrogenase"/>
    <property type="match status" value="2"/>
</dbReference>
<evidence type="ECO:0000313" key="5">
    <source>
        <dbReference type="Proteomes" id="UP000282084"/>
    </source>
</evidence>
<dbReference type="PANTHER" id="PTHR44019">
    <property type="entry name" value="WD REPEAT-CONTAINING PROTEIN 55"/>
    <property type="match status" value="1"/>
</dbReference>
<dbReference type="Gene3D" id="3.40.50.1460">
    <property type="match status" value="1"/>
</dbReference>
<name>A0A495W8A9_9PSEU</name>
<dbReference type="SUPFAM" id="SSF101908">
    <property type="entry name" value="Putative isomerase YbhE"/>
    <property type="match status" value="1"/>
</dbReference>
<dbReference type="InterPro" id="IPR011600">
    <property type="entry name" value="Pept_C14_caspase"/>
</dbReference>
<dbReference type="Pfam" id="PF00656">
    <property type="entry name" value="Peptidase_C14"/>
    <property type="match status" value="1"/>
</dbReference>
<accession>A0A495W8A9</accession>
<dbReference type="SMART" id="SM00320">
    <property type="entry name" value="WD40"/>
    <property type="match status" value="4"/>
</dbReference>
<dbReference type="NCBIfam" id="NF047832">
    <property type="entry name" value="caspase_w_EACC1"/>
    <property type="match status" value="1"/>
</dbReference>
<feature type="domain" description="Peptidase C14 caspase" evidence="3">
    <location>
        <begin position="2"/>
        <end position="224"/>
    </location>
</feature>
<comment type="caution">
    <text evidence="4">The sequence shown here is derived from an EMBL/GenBank/DDBJ whole genome shotgun (WGS) entry which is preliminary data.</text>
</comment>
<dbReference type="GO" id="GO:0004197">
    <property type="term" value="F:cysteine-type endopeptidase activity"/>
    <property type="evidence" value="ECO:0007669"/>
    <property type="project" value="InterPro"/>
</dbReference>
<dbReference type="InterPro" id="IPR050505">
    <property type="entry name" value="WDR55/POC1"/>
</dbReference>
<dbReference type="InterPro" id="IPR018247">
    <property type="entry name" value="EF_Hand_1_Ca_BS"/>
</dbReference>
<evidence type="ECO:0000256" key="1">
    <source>
        <dbReference type="ARBA" id="ARBA00022574"/>
    </source>
</evidence>
<dbReference type="Pfam" id="PF00400">
    <property type="entry name" value="WD40"/>
    <property type="match status" value="1"/>
</dbReference>
<keyword evidence="5" id="KW-1185">Reference proteome</keyword>
<dbReference type="Proteomes" id="UP000282084">
    <property type="component" value="Unassembled WGS sequence"/>
</dbReference>
<evidence type="ECO:0000259" key="3">
    <source>
        <dbReference type="Pfam" id="PF00656"/>
    </source>
</evidence>
<keyword evidence="1" id="KW-0853">WD repeat</keyword>
<dbReference type="InterPro" id="IPR015943">
    <property type="entry name" value="WD40/YVTN_repeat-like_dom_sf"/>
</dbReference>